<name>A0ABT5JXV9_9BURK</name>
<dbReference type="InterPro" id="IPR000719">
    <property type="entry name" value="Prot_kinase_dom"/>
</dbReference>
<dbReference type="SMART" id="SM01260">
    <property type="entry name" value="LANC_like"/>
    <property type="match status" value="1"/>
</dbReference>
<dbReference type="InterPro" id="IPR057929">
    <property type="entry name" value="RamC_N"/>
</dbReference>
<comment type="catalytic activity">
    <reaction evidence="8">
        <text>L-seryl-[protein] + ATP = O-phospho-L-seryl-[protein] + ADP + H(+)</text>
        <dbReference type="Rhea" id="RHEA:17989"/>
        <dbReference type="Rhea" id="RHEA-COMP:9863"/>
        <dbReference type="Rhea" id="RHEA-COMP:11604"/>
        <dbReference type="ChEBI" id="CHEBI:15378"/>
        <dbReference type="ChEBI" id="CHEBI:29999"/>
        <dbReference type="ChEBI" id="CHEBI:30616"/>
        <dbReference type="ChEBI" id="CHEBI:83421"/>
        <dbReference type="ChEBI" id="CHEBI:456216"/>
        <dbReference type="EC" id="2.7.11.1"/>
    </reaction>
</comment>
<reference evidence="10 11" key="1">
    <citation type="submission" date="2022-10" db="EMBL/GenBank/DDBJ databases">
        <title>Janthinobacterium sp. hw3 Genome sequencing.</title>
        <authorList>
            <person name="Park S."/>
        </authorList>
    </citation>
    <scope>NUCLEOTIDE SEQUENCE [LARGE SCALE GENOMIC DNA]</scope>
    <source>
        <strain evidence="11">hw3</strain>
    </source>
</reference>
<evidence type="ECO:0000256" key="2">
    <source>
        <dbReference type="ARBA" id="ARBA00022527"/>
    </source>
</evidence>
<dbReference type="PANTHER" id="PTHR24363:SF0">
    <property type="entry name" value="SERINE_THREONINE KINASE LIKE DOMAIN CONTAINING 1"/>
    <property type="match status" value="1"/>
</dbReference>
<dbReference type="EMBL" id="JAQQXR010000002">
    <property type="protein sequence ID" value="MDC8757474.1"/>
    <property type="molecule type" value="Genomic_DNA"/>
</dbReference>
<keyword evidence="3" id="KW-0808">Transferase</keyword>
<keyword evidence="11" id="KW-1185">Reference proteome</keyword>
<gene>
    <name evidence="10" type="primary">lanKC</name>
    <name evidence="10" type="ORF">OIK44_07735</name>
</gene>
<evidence type="ECO:0000256" key="7">
    <source>
        <dbReference type="ARBA" id="ARBA00047899"/>
    </source>
</evidence>
<evidence type="ECO:0000256" key="4">
    <source>
        <dbReference type="ARBA" id="ARBA00022741"/>
    </source>
</evidence>
<evidence type="ECO:0000256" key="8">
    <source>
        <dbReference type="ARBA" id="ARBA00048679"/>
    </source>
</evidence>
<dbReference type="InterPro" id="IPR007822">
    <property type="entry name" value="LANC-like"/>
</dbReference>
<keyword evidence="2" id="KW-0723">Serine/threonine-protein kinase</keyword>
<feature type="domain" description="Protein kinase" evidence="9">
    <location>
        <begin position="233"/>
        <end position="518"/>
    </location>
</feature>
<evidence type="ECO:0000313" key="10">
    <source>
        <dbReference type="EMBL" id="MDC8757474.1"/>
    </source>
</evidence>
<evidence type="ECO:0000259" key="9">
    <source>
        <dbReference type="PROSITE" id="PS50011"/>
    </source>
</evidence>
<dbReference type="Pfam" id="PF05147">
    <property type="entry name" value="LANC_like"/>
    <property type="match status" value="1"/>
</dbReference>
<dbReference type="Gene3D" id="1.50.10.10">
    <property type="match status" value="1"/>
</dbReference>
<evidence type="ECO:0000256" key="1">
    <source>
        <dbReference type="ARBA" id="ARBA00012513"/>
    </source>
</evidence>
<dbReference type="InterPro" id="IPR012341">
    <property type="entry name" value="6hp_glycosidase-like_sf"/>
</dbReference>
<dbReference type="InterPro" id="IPR053524">
    <property type="entry name" value="Aerial_hyphae_peptide-synth"/>
</dbReference>
<dbReference type="NCBIfam" id="NF038151">
    <property type="entry name" value="lanthi_synth_III"/>
    <property type="match status" value="1"/>
</dbReference>
<comment type="catalytic activity">
    <reaction evidence="7">
        <text>L-threonyl-[protein] + ATP = O-phospho-L-threonyl-[protein] + ADP + H(+)</text>
        <dbReference type="Rhea" id="RHEA:46608"/>
        <dbReference type="Rhea" id="RHEA-COMP:11060"/>
        <dbReference type="Rhea" id="RHEA-COMP:11605"/>
        <dbReference type="ChEBI" id="CHEBI:15378"/>
        <dbReference type="ChEBI" id="CHEBI:30013"/>
        <dbReference type="ChEBI" id="CHEBI:30616"/>
        <dbReference type="ChEBI" id="CHEBI:61977"/>
        <dbReference type="ChEBI" id="CHEBI:456216"/>
        <dbReference type="EC" id="2.7.11.1"/>
    </reaction>
</comment>
<dbReference type="Gene3D" id="3.30.200.20">
    <property type="entry name" value="Phosphorylase Kinase, domain 1"/>
    <property type="match status" value="1"/>
</dbReference>
<dbReference type="Pfam" id="PF25816">
    <property type="entry name" value="RamC_N"/>
    <property type="match status" value="1"/>
</dbReference>
<dbReference type="EC" id="2.7.11.1" evidence="1"/>
<dbReference type="RefSeq" id="WP_273670148.1">
    <property type="nucleotide sequence ID" value="NZ_JAQQXR010000002.1"/>
</dbReference>
<dbReference type="PANTHER" id="PTHR24363">
    <property type="entry name" value="SERINE/THREONINE PROTEIN KINASE"/>
    <property type="match status" value="1"/>
</dbReference>
<organism evidence="10 11">
    <name type="scientific">Janthinobacterium fluminis</name>
    <dbReference type="NCBI Taxonomy" id="2987524"/>
    <lineage>
        <taxon>Bacteria</taxon>
        <taxon>Pseudomonadati</taxon>
        <taxon>Pseudomonadota</taxon>
        <taxon>Betaproteobacteria</taxon>
        <taxon>Burkholderiales</taxon>
        <taxon>Oxalobacteraceae</taxon>
        <taxon>Janthinobacterium</taxon>
    </lineage>
</organism>
<keyword evidence="6" id="KW-0067">ATP-binding</keyword>
<dbReference type="SMART" id="SM00220">
    <property type="entry name" value="S_TKc"/>
    <property type="match status" value="1"/>
</dbReference>
<proteinExistence type="predicted"/>
<evidence type="ECO:0000313" key="11">
    <source>
        <dbReference type="Proteomes" id="UP001221208"/>
    </source>
</evidence>
<keyword evidence="5" id="KW-0418">Kinase</keyword>
<protein>
    <recommendedName>
        <fullName evidence="1">non-specific serine/threonine protein kinase</fullName>
        <ecNumber evidence="1">2.7.11.1</ecNumber>
    </recommendedName>
</protein>
<comment type="caution">
    <text evidence="10">The sequence shown here is derived from an EMBL/GenBank/DDBJ whole genome shotgun (WGS) entry which is preliminary data.</text>
</comment>
<dbReference type="InterPro" id="IPR011009">
    <property type="entry name" value="Kinase-like_dom_sf"/>
</dbReference>
<sequence length="897" mass="98885">MEAPSTGLVIDPHVFVPQSSYKPLKQYYDHVLPLLPKIWRLKQDSFWTYSILPNARNVVQGWKIHVSAIPESALRILGKVVPVCVAYGVDFKFASDRKILGGLLSKNCSRGSGGKFITIYPPNYEAFTNMLDALYPQLMDENGPHILSDKQYKDSTVLHYRYGGFHSFPILNVDGSSKLCILDDKFEYLEDVRTPVFSLPGFVSDKLDYPDPEMDGELESEEDNERRPFGGKYEILSVIKFSNAGGVYLAKNAQTQASTIVKEARPFIGLDIANTDAVARLKKEFRILAHIADLKIAPKPFDLFQEWDHTFLAVEFIEGMTLRQHVVKTNKLIHAKTSASDMVKWLTDIVTISMDIIRIFIKLHGRSIVFGDLSLNNIMINPSTLELTLIDFEAAAEAGVDDPSNMFTPGYARDSRMERDESTLSDDHYALGCTLLALLAPNVTLLEKRSDFVDVFFGEVCKEIDVPAAFIECVRHLLADGDVDLGRCLEKLKSCVVESTRGISPETCKVERDGHVFAETIKRIYDYNLSVMDVSSRERVFPAGPKLGDPMAVDNGMLGIAYAWKRINGSIPPEFEAWIEQKSRISGQRPGLMNGLSGSAWVLSELGFADAAALAIDGAGNHALLFQNMSLGYGAAGYGLSILNLWRKTANEQYLSEAVRIADVLCDTATAHPHGYAWGDPDGGGGISVGLMEGASGIALFLLYAFCATGDVRYLNTGEKGMLFDMACGREIDGALGFPRNSGAANKVLFPYLAYGSAGVASVALRYYMMTKKAEYINLVHGVKNAVAQKYSISPDLFNGLAGLGNYMLDVYQHLGDETYLDLAYRLAHGLKLFEMPRLEGSAFIAFERAKINSDYASGSAGIALFLHRMINGEGNFNFMMDDLLEIPAVSVALTDT</sequence>
<evidence type="ECO:0000256" key="3">
    <source>
        <dbReference type="ARBA" id="ARBA00022679"/>
    </source>
</evidence>
<dbReference type="Proteomes" id="UP001221208">
    <property type="component" value="Unassembled WGS sequence"/>
</dbReference>
<keyword evidence="4" id="KW-0547">Nucleotide-binding</keyword>
<dbReference type="InterPro" id="IPR058053">
    <property type="entry name" value="RamC_C"/>
</dbReference>
<dbReference type="SUPFAM" id="SSF56112">
    <property type="entry name" value="Protein kinase-like (PK-like)"/>
    <property type="match status" value="1"/>
</dbReference>
<evidence type="ECO:0000256" key="6">
    <source>
        <dbReference type="ARBA" id="ARBA00022840"/>
    </source>
</evidence>
<accession>A0ABT5JXV9</accession>
<dbReference type="Gene3D" id="1.10.510.10">
    <property type="entry name" value="Transferase(Phosphotransferase) domain 1"/>
    <property type="match status" value="1"/>
</dbReference>
<dbReference type="Pfam" id="PF00069">
    <property type="entry name" value="Pkinase"/>
    <property type="match status" value="1"/>
</dbReference>
<dbReference type="PROSITE" id="PS50011">
    <property type="entry name" value="PROTEIN_KINASE_DOM"/>
    <property type="match status" value="1"/>
</dbReference>
<evidence type="ECO:0000256" key="5">
    <source>
        <dbReference type="ARBA" id="ARBA00022777"/>
    </source>
</evidence>
<dbReference type="CDD" id="cd04791">
    <property type="entry name" value="LanC_SerThrkinase"/>
    <property type="match status" value="1"/>
</dbReference>
<dbReference type="SUPFAM" id="SSF158745">
    <property type="entry name" value="LanC-like"/>
    <property type="match status" value="1"/>
</dbReference>